<dbReference type="Proteomes" id="UP000070352">
    <property type="component" value="Unassembled WGS sequence"/>
</dbReference>
<dbReference type="InterPro" id="IPR022791">
    <property type="entry name" value="L-PG_synthase/AglD"/>
</dbReference>
<dbReference type="GO" id="GO:0046677">
    <property type="term" value="P:response to antibiotic"/>
    <property type="evidence" value="ECO:0007669"/>
    <property type="project" value="UniProtKB-KW"/>
</dbReference>
<dbReference type="STRING" id="1413211.U473_12325"/>
<keyword evidence="2" id="KW-1003">Cell membrane</keyword>
<keyword evidence="6" id="KW-0808">Transferase</keyword>
<comment type="subcellular location">
    <subcellularLocation>
        <location evidence="1 6">Cell membrane</location>
        <topology evidence="1 6">Multi-pass membrane protein</topology>
    </subcellularLocation>
</comment>
<keyword evidence="6" id="KW-0046">Antibiotic resistance</keyword>
<feature type="transmembrane region" description="Helical" evidence="6">
    <location>
        <begin position="37"/>
        <end position="62"/>
    </location>
</feature>
<dbReference type="GO" id="GO:0050071">
    <property type="term" value="F:phosphatidylglycerol lysyltransferase activity"/>
    <property type="evidence" value="ECO:0007669"/>
    <property type="project" value="UniProtKB-EC"/>
</dbReference>
<feature type="transmembrane region" description="Helical" evidence="6">
    <location>
        <begin position="265"/>
        <end position="289"/>
    </location>
</feature>
<evidence type="ECO:0000256" key="6">
    <source>
        <dbReference type="RuleBase" id="RU363042"/>
    </source>
</evidence>
<comment type="caution">
    <text evidence="7">The sequence shown here is derived from an EMBL/GenBank/DDBJ whole genome shotgun (WGS) entry which is preliminary data.</text>
</comment>
<dbReference type="NCBIfam" id="TIGR00374">
    <property type="entry name" value="flippase-like domain"/>
    <property type="match status" value="1"/>
</dbReference>
<feature type="transmembrane region" description="Helical" evidence="6">
    <location>
        <begin position="6"/>
        <end position="25"/>
    </location>
</feature>
<evidence type="ECO:0000313" key="7">
    <source>
        <dbReference type="EMBL" id="KXG44721.1"/>
    </source>
</evidence>
<dbReference type="PANTHER" id="PTHR39087">
    <property type="entry name" value="UPF0104 MEMBRANE PROTEIN MJ1595"/>
    <property type="match status" value="1"/>
</dbReference>
<accession>A0A135L6T4</accession>
<keyword evidence="4 6" id="KW-1133">Transmembrane helix</keyword>
<keyword evidence="3 6" id="KW-0812">Transmembrane</keyword>
<protein>
    <recommendedName>
        <fullName evidence="6">Phosphatidylglycerol lysyltransferase</fullName>
        <ecNumber evidence="6">2.3.2.3</ecNumber>
    </recommendedName>
    <alternativeName>
        <fullName evidence="6">Lysylphosphatidylglycerol synthase</fullName>
    </alternativeName>
</protein>
<dbReference type="OrthoDB" id="2111097at2"/>
<evidence type="ECO:0000256" key="5">
    <source>
        <dbReference type="ARBA" id="ARBA00023136"/>
    </source>
</evidence>
<keyword evidence="5 6" id="KW-0472">Membrane</keyword>
<dbReference type="AlphaFoldDB" id="A0A135L6T4"/>
<dbReference type="EC" id="2.3.2.3" evidence="6"/>
<sequence>MKRTLFRLIGFIFLIFFTFLTLRYFDVDLIGRVSKQLITNPTWLIAMFVVYGLAFVLRALAWKWYLNQSIPLSVYLYALFYSLFINHLLPLKVGDAVRVGLLIKEKKVQFDETLHSVVVMRLLDMLILGLIANVGALFIGFDLSIGLFLIVLTGLSLGLLLFYWLSKRMNSDILRKHWQMIQQAFSGTKGIYLILFITLSWLFETIVVFGVTMASGLSLSFLDAIWVNSLTISTQVFHFTPGGIGNYESMMSFALSRVGLSWEEAYSIALVSHGFKFFFSYLVGLYVLFKYPIRISELKKWLKINEKGANAE</sequence>
<feature type="transmembrane region" description="Helical" evidence="6">
    <location>
        <begin position="190"/>
        <end position="214"/>
    </location>
</feature>
<dbReference type="PANTHER" id="PTHR39087:SF2">
    <property type="entry name" value="UPF0104 MEMBRANE PROTEIN MJ1595"/>
    <property type="match status" value="1"/>
</dbReference>
<feature type="transmembrane region" description="Helical" evidence="6">
    <location>
        <begin position="145"/>
        <end position="165"/>
    </location>
</feature>
<gene>
    <name evidence="6" type="primary">mprF</name>
    <name evidence="7" type="ORF">U473_12325</name>
</gene>
<reference evidence="7 8" key="1">
    <citation type="submission" date="2016-02" db="EMBL/GenBank/DDBJ databases">
        <title>Draft Genome for Tepidibacillus decaturensis nov. sp. Strain Z9, an Anaerobic, Moderately Thermophilic and Heterotrophic Bacterium from Deep Subsurface of the Illinois Basin, USA.</title>
        <authorList>
            <person name="Dong Y."/>
            <person name="Chang J.Y."/>
            <person name="Sanford R."/>
            <person name="Fouke B.W."/>
        </authorList>
    </citation>
    <scope>NUCLEOTIDE SEQUENCE [LARGE SCALE GENOMIC DNA]</scope>
    <source>
        <strain evidence="7 8">Z9</strain>
    </source>
</reference>
<evidence type="ECO:0000256" key="3">
    <source>
        <dbReference type="ARBA" id="ARBA00022692"/>
    </source>
</evidence>
<feature type="transmembrane region" description="Helical" evidence="6">
    <location>
        <begin position="114"/>
        <end position="139"/>
    </location>
</feature>
<dbReference type="EMBL" id="LSKU01000001">
    <property type="protein sequence ID" value="KXG44721.1"/>
    <property type="molecule type" value="Genomic_DNA"/>
</dbReference>
<evidence type="ECO:0000256" key="4">
    <source>
        <dbReference type="ARBA" id="ARBA00022989"/>
    </source>
</evidence>
<dbReference type="RefSeq" id="WP_068726785.1">
    <property type="nucleotide sequence ID" value="NZ_LSKU01000001.1"/>
</dbReference>
<proteinExistence type="inferred from homology"/>
<evidence type="ECO:0000313" key="8">
    <source>
        <dbReference type="Proteomes" id="UP000070352"/>
    </source>
</evidence>
<comment type="function">
    <text evidence="6">Catalyzes the transfer of a lysyl group from L-lysyl-tRNA(Lys) to membrane-bound phosphatidylglycerol (PG), which produces lysylphosphatidylglycerol (LPG), a major component of the bacterial membrane with a positive net charge. LPG synthesis contributes to bacterial virulence as it is involved in the resistance mechanism against cationic antimicrobial peptides (CAMP) produces by the host's immune system (defensins, cathelicidins) and by the competing microorganisms.</text>
</comment>
<dbReference type="Pfam" id="PF03706">
    <property type="entry name" value="LPG_synthase_TM"/>
    <property type="match status" value="1"/>
</dbReference>
<organism evidence="7 8">
    <name type="scientific">Tepidibacillus decaturensis</name>
    <dbReference type="NCBI Taxonomy" id="1413211"/>
    <lineage>
        <taxon>Bacteria</taxon>
        <taxon>Bacillati</taxon>
        <taxon>Bacillota</taxon>
        <taxon>Bacilli</taxon>
        <taxon>Bacillales</taxon>
        <taxon>Bacillaceae</taxon>
        <taxon>Tepidibacillus</taxon>
    </lineage>
</organism>
<evidence type="ECO:0000256" key="2">
    <source>
        <dbReference type="ARBA" id="ARBA00022475"/>
    </source>
</evidence>
<keyword evidence="8" id="KW-1185">Reference proteome</keyword>
<dbReference type="GO" id="GO:0005886">
    <property type="term" value="C:plasma membrane"/>
    <property type="evidence" value="ECO:0007669"/>
    <property type="project" value="UniProtKB-SubCell"/>
</dbReference>
<keyword evidence="6" id="KW-0443">Lipid metabolism</keyword>
<comment type="similarity">
    <text evidence="6">Belongs to the LPG synthase family.</text>
</comment>
<evidence type="ECO:0000256" key="1">
    <source>
        <dbReference type="ARBA" id="ARBA00004651"/>
    </source>
</evidence>
<feature type="transmembrane region" description="Helical" evidence="6">
    <location>
        <begin position="74"/>
        <end position="93"/>
    </location>
</feature>
<name>A0A135L6T4_9BACI</name>
<dbReference type="GO" id="GO:0006629">
    <property type="term" value="P:lipid metabolic process"/>
    <property type="evidence" value="ECO:0007669"/>
    <property type="project" value="UniProtKB-KW"/>
</dbReference>
<comment type="catalytic activity">
    <reaction evidence="6">
        <text>L-lysyl-tRNA(Lys) + a 1,2-diacyl-sn-glycero-3-phospho-(1'-sn-glycerol) = a 1,2-diacyl-sn-glycero-3-phospho-1'-(3'-O-L-lysyl)-sn-glycerol + tRNA(Lys)</text>
        <dbReference type="Rhea" id="RHEA:10668"/>
        <dbReference type="Rhea" id="RHEA-COMP:9696"/>
        <dbReference type="Rhea" id="RHEA-COMP:9697"/>
        <dbReference type="ChEBI" id="CHEBI:64716"/>
        <dbReference type="ChEBI" id="CHEBI:75792"/>
        <dbReference type="ChEBI" id="CHEBI:78442"/>
        <dbReference type="ChEBI" id="CHEBI:78529"/>
        <dbReference type="EC" id="2.3.2.3"/>
    </reaction>
</comment>